<dbReference type="PANTHER" id="PTHR46796">
    <property type="entry name" value="HTH-TYPE TRANSCRIPTIONAL ACTIVATOR RHAS-RELATED"/>
    <property type="match status" value="1"/>
</dbReference>
<evidence type="ECO:0000259" key="4">
    <source>
        <dbReference type="PROSITE" id="PS01124"/>
    </source>
</evidence>
<dbReference type="InterPro" id="IPR009057">
    <property type="entry name" value="Homeodomain-like_sf"/>
</dbReference>
<evidence type="ECO:0000313" key="6">
    <source>
        <dbReference type="Proteomes" id="UP000602284"/>
    </source>
</evidence>
<dbReference type="InterPro" id="IPR050204">
    <property type="entry name" value="AraC_XylS_family_regulators"/>
</dbReference>
<dbReference type="RefSeq" id="WP_201630386.1">
    <property type="nucleotide sequence ID" value="NZ_JAEQNB010000001.1"/>
</dbReference>
<keyword evidence="2" id="KW-0238">DNA-binding</keyword>
<keyword evidence="3" id="KW-0804">Transcription</keyword>
<dbReference type="Gene3D" id="1.10.10.60">
    <property type="entry name" value="Homeodomain-like"/>
    <property type="match status" value="2"/>
</dbReference>
<organism evidence="5 6">
    <name type="scientific">Tumebacillus amylolyticus</name>
    <dbReference type="NCBI Taxonomy" id="2801339"/>
    <lineage>
        <taxon>Bacteria</taxon>
        <taxon>Bacillati</taxon>
        <taxon>Bacillota</taxon>
        <taxon>Bacilli</taxon>
        <taxon>Bacillales</taxon>
        <taxon>Alicyclobacillaceae</taxon>
        <taxon>Tumebacillus</taxon>
    </lineage>
</organism>
<gene>
    <name evidence="5" type="ORF">JJB07_01035</name>
</gene>
<dbReference type="SMART" id="SM00342">
    <property type="entry name" value="HTH_ARAC"/>
    <property type="match status" value="1"/>
</dbReference>
<protein>
    <submittedName>
        <fullName evidence="5">Helix-turn-helix transcriptional regulator</fullName>
    </submittedName>
</protein>
<dbReference type="SUPFAM" id="SSF46689">
    <property type="entry name" value="Homeodomain-like"/>
    <property type="match status" value="2"/>
</dbReference>
<accession>A0ABS1J4V0</accession>
<evidence type="ECO:0000256" key="1">
    <source>
        <dbReference type="ARBA" id="ARBA00023015"/>
    </source>
</evidence>
<dbReference type="Proteomes" id="UP000602284">
    <property type="component" value="Unassembled WGS sequence"/>
</dbReference>
<dbReference type="EMBL" id="JAEQNB010000001">
    <property type="protein sequence ID" value="MBL0385215.1"/>
    <property type="molecule type" value="Genomic_DNA"/>
</dbReference>
<dbReference type="PROSITE" id="PS01124">
    <property type="entry name" value="HTH_ARAC_FAMILY_2"/>
    <property type="match status" value="1"/>
</dbReference>
<comment type="caution">
    <text evidence="5">The sequence shown here is derived from an EMBL/GenBank/DDBJ whole genome shotgun (WGS) entry which is preliminary data.</text>
</comment>
<evidence type="ECO:0000313" key="5">
    <source>
        <dbReference type="EMBL" id="MBL0385215.1"/>
    </source>
</evidence>
<sequence>MRYLNLELGRSKIMLTQFDPHGSDPKLHGHGDEFQISIPLIGVPLLEHGDAPKVAKLPDYGRFITAPGELHRHFAGEGASRLLLINFKQRFLEDVLQDRLHHLPTSLEFAPWSEGPNDAFRKLAERLMKVSMAGPFDVETQEVELELAQVLLSAQPGTHTAYWNANPEAQHHPAIGRVLALIHDTHASTDLSLDGLAEEAGLSKYHLLRLFRTVIGRTPGQYLAEVRLERAEGLLAETELDVTTVCFDVGYGSLSSMERAFKQKYGMSPTEYRRQKRGS</sequence>
<dbReference type="InterPro" id="IPR018060">
    <property type="entry name" value="HTH_AraC"/>
</dbReference>
<proteinExistence type="predicted"/>
<feature type="domain" description="HTH araC/xylS-type" evidence="4">
    <location>
        <begin position="176"/>
        <end position="275"/>
    </location>
</feature>
<name>A0ABS1J4V0_9BACL</name>
<reference evidence="5 6" key="1">
    <citation type="submission" date="2021-01" db="EMBL/GenBank/DDBJ databases">
        <title>Tumebacillus sp. strain ITR2 16S ribosomal RNA gene Genome sequencing and assembly.</title>
        <authorList>
            <person name="Kang M."/>
        </authorList>
    </citation>
    <scope>NUCLEOTIDE SEQUENCE [LARGE SCALE GENOMIC DNA]</scope>
    <source>
        <strain evidence="5 6">ITR2</strain>
    </source>
</reference>
<evidence type="ECO:0000256" key="3">
    <source>
        <dbReference type="ARBA" id="ARBA00023163"/>
    </source>
</evidence>
<keyword evidence="1" id="KW-0805">Transcription regulation</keyword>
<dbReference type="Pfam" id="PF12833">
    <property type="entry name" value="HTH_18"/>
    <property type="match status" value="1"/>
</dbReference>
<keyword evidence="6" id="KW-1185">Reference proteome</keyword>
<evidence type="ECO:0000256" key="2">
    <source>
        <dbReference type="ARBA" id="ARBA00023125"/>
    </source>
</evidence>